<dbReference type="InterPro" id="IPR014710">
    <property type="entry name" value="RmlC-like_jellyroll"/>
</dbReference>
<evidence type="ECO:0000313" key="4">
    <source>
        <dbReference type="Proteomes" id="UP000619376"/>
    </source>
</evidence>
<dbReference type="InterPro" id="IPR011051">
    <property type="entry name" value="RmlC_Cupin_sf"/>
</dbReference>
<dbReference type="EMBL" id="BNAJ01000003">
    <property type="protein sequence ID" value="GHF39933.1"/>
    <property type="molecule type" value="Genomic_DNA"/>
</dbReference>
<comment type="caution">
    <text evidence="2">The sequence shown here is derived from an EMBL/GenBank/DDBJ whole genome shotgun (WGS) entry which is preliminary data.</text>
</comment>
<protein>
    <submittedName>
        <fullName evidence="2">Glyoxylate utilization-related uncharacterized protein</fullName>
    </submittedName>
</protein>
<reference evidence="4" key="2">
    <citation type="journal article" date="2019" name="Int. J. Syst. Evol. Microbiol.">
        <title>The Global Catalogue of Microorganisms (GCM) 10K type strain sequencing project: providing services to taxonomists for standard genome sequencing and annotation.</title>
        <authorList>
            <consortium name="The Broad Institute Genomics Platform"/>
            <consortium name="The Broad Institute Genome Sequencing Center for Infectious Disease"/>
            <person name="Wu L."/>
            <person name="Ma J."/>
        </authorList>
    </citation>
    <scope>NUCLEOTIDE SEQUENCE [LARGE SCALE GENOMIC DNA]</scope>
    <source>
        <strain evidence="4">CGMCC 1.18437</strain>
    </source>
</reference>
<evidence type="ECO:0000313" key="3">
    <source>
        <dbReference type="Proteomes" id="UP000539473"/>
    </source>
</evidence>
<dbReference type="Proteomes" id="UP000539473">
    <property type="component" value="Unassembled WGS sequence"/>
</dbReference>
<dbReference type="AlphaFoldDB" id="A0A7W8KEE6"/>
<reference evidence="1" key="4">
    <citation type="submission" date="2024-05" db="EMBL/GenBank/DDBJ databases">
        <authorList>
            <person name="Sun Q."/>
            <person name="Zhou Y."/>
        </authorList>
    </citation>
    <scope>NUCLEOTIDE SEQUENCE</scope>
    <source>
        <strain evidence="1">CGMCC 1.18437</strain>
    </source>
</reference>
<sequence length="135" mass="13966">MTTGAAGRVLVWSVVLGLGVAAASGPVRLDPGEGARPVSTVADTTPWTVTLRIEPGAQAPLRPMMGEYRVSVQSGELTMVMNGVSETVGSGQTRVIAPGTDFRLLNRGDAPAEVQVTLSFAGLDFPQTYPGRGLA</sequence>
<dbReference type="RefSeq" id="WP_184110566.1">
    <property type="nucleotide sequence ID" value="NZ_BNAJ01000003.1"/>
</dbReference>
<dbReference type="EMBL" id="JACHFK010000003">
    <property type="protein sequence ID" value="MBB5376213.1"/>
    <property type="molecule type" value="Genomic_DNA"/>
</dbReference>
<evidence type="ECO:0000313" key="2">
    <source>
        <dbReference type="EMBL" id="MBB5376213.1"/>
    </source>
</evidence>
<name>A0A7W8KEE6_9DEIO</name>
<reference evidence="2 3" key="3">
    <citation type="submission" date="2020-08" db="EMBL/GenBank/DDBJ databases">
        <title>Genomic Encyclopedia of Type Strains, Phase IV (KMG-IV): sequencing the most valuable type-strain genomes for metagenomic binning, comparative biology and taxonomic classification.</title>
        <authorList>
            <person name="Goeker M."/>
        </authorList>
    </citation>
    <scope>NUCLEOTIDE SEQUENCE [LARGE SCALE GENOMIC DNA]</scope>
    <source>
        <strain evidence="2 3">DSM 27521</strain>
    </source>
</reference>
<reference evidence="1" key="1">
    <citation type="journal article" date="2014" name="Int. J. Syst. Evol. Microbiol.">
        <title>Complete genome of a new Firmicutes species belonging to the dominant human colonic microbiota ('Ruminococcus bicirculans') reveals two chromosomes and a selective capacity to utilize plant glucans.</title>
        <authorList>
            <consortium name="NISC Comparative Sequencing Program"/>
            <person name="Wegmann U."/>
            <person name="Louis P."/>
            <person name="Goesmann A."/>
            <person name="Henrissat B."/>
            <person name="Duncan S.H."/>
            <person name="Flint H.J."/>
        </authorList>
    </citation>
    <scope>NUCLEOTIDE SEQUENCE</scope>
    <source>
        <strain evidence="1">CGMCC 1.18437</strain>
    </source>
</reference>
<dbReference type="SUPFAM" id="SSF51182">
    <property type="entry name" value="RmlC-like cupins"/>
    <property type="match status" value="1"/>
</dbReference>
<evidence type="ECO:0000313" key="1">
    <source>
        <dbReference type="EMBL" id="GHF39933.1"/>
    </source>
</evidence>
<gene>
    <name evidence="1" type="ORF">GCM10017781_15690</name>
    <name evidence="2" type="ORF">HNQ07_001670</name>
</gene>
<keyword evidence="4" id="KW-1185">Reference proteome</keyword>
<accession>A0A7W8KEE6</accession>
<proteinExistence type="predicted"/>
<dbReference type="Proteomes" id="UP000619376">
    <property type="component" value="Unassembled WGS sequence"/>
</dbReference>
<dbReference type="Gene3D" id="2.60.120.10">
    <property type="entry name" value="Jelly Rolls"/>
    <property type="match status" value="1"/>
</dbReference>
<organism evidence="2 3">
    <name type="scientific">Deinococcus metalli</name>
    <dbReference type="NCBI Taxonomy" id="1141878"/>
    <lineage>
        <taxon>Bacteria</taxon>
        <taxon>Thermotogati</taxon>
        <taxon>Deinococcota</taxon>
        <taxon>Deinococci</taxon>
        <taxon>Deinococcales</taxon>
        <taxon>Deinococcaceae</taxon>
        <taxon>Deinococcus</taxon>
    </lineage>
</organism>